<evidence type="ECO:0000313" key="2">
    <source>
        <dbReference type="Proteomes" id="UP000612899"/>
    </source>
</evidence>
<dbReference type="GO" id="GO:0004534">
    <property type="term" value="F:5'-3' RNA exonuclease activity"/>
    <property type="evidence" value="ECO:0007669"/>
    <property type="project" value="TreeGrafter"/>
</dbReference>
<dbReference type="PANTHER" id="PTHR42924:SF3">
    <property type="entry name" value="POLYMERASE_HISTIDINOL PHOSPHATASE N-TERMINAL DOMAIN-CONTAINING PROTEIN"/>
    <property type="match status" value="1"/>
</dbReference>
<dbReference type="EMBL" id="BONY01000085">
    <property type="protein sequence ID" value="GIH10155.1"/>
    <property type="molecule type" value="Genomic_DNA"/>
</dbReference>
<gene>
    <name evidence="1" type="ORF">Rhe02_82220</name>
</gene>
<reference evidence="1" key="1">
    <citation type="submission" date="2021-01" db="EMBL/GenBank/DDBJ databases">
        <title>Whole genome shotgun sequence of Rhizocola hellebori NBRC 109834.</title>
        <authorList>
            <person name="Komaki H."/>
            <person name="Tamura T."/>
        </authorList>
    </citation>
    <scope>NUCLEOTIDE SEQUENCE</scope>
    <source>
        <strain evidence="1">NBRC 109834</strain>
    </source>
</reference>
<name>A0A8J3QFZ1_9ACTN</name>
<dbReference type="CDD" id="cd07432">
    <property type="entry name" value="PHP_HisPPase"/>
    <property type="match status" value="1"/>
</dbReference>
<sequence>MNYLAAPHIHSAWSDDASWSLGDIAAGFGKRGYRIVLLSEHSRAFAEADLGAYHAACAEASTPEVLLVPGIEYNDPENLIHITVWGEVPFFGHTPQIGDLLAKVSAEGGVSVLAHPWRRDAWRRYESAWTPHLAAIEVWNRKYDGLAPNKQALAMARRLGVAPFVSLDFHTSRQFFPLGMSLHIDDGVPLSPHSVYQALRQGAFEPRAFNRSARFFMGGPARPALEIVERTRRLLRGRLRHLRRES</sequence>
<proteinExistence type="predicted"/>
<dbReference type="Gene3D" id="3.20.20.140">
    <property type="entry name" value="Metal-dependent hydrolases"/>
    <property type="match status" value="1"/>
</dbReference>
<dbReference type="SUPFAM" id="SSF89550">
    <property type="entry name" value="PHP domain-like"/>
    <property type="match status" value="1"/>
</dbReference>
<dbReference type="Proteomes" id="UP000612899">
    <property type="component" value="Unassembled WGS sequence"/>
</dbReference>
<evidence type="ECO:0008006" key="3">
    <source>
        <dbReference type="Google" id="ProtNLM"/>
    </source>
</evidence>
<dbReference type="RefSeq" id="WP_203913870.1">
    <property type="nucleotide sequence ID" value="NZ_BONY01000085.1"/>
</dbReference>
<protein>
    <recommendedName>
        <fullName evidence="3">PHP domain-containing protein</fullName>
    </recommendedName>
</protein>
<dbReference type="PANTHER" id="PTHR42924">
    <property type="entry name" value="EXONUCLEASE"/>
    <property type="match status" value="1"/>
</dbReference>
<organism evidence="1 2">
    <name type="scientific">Rhizocola hellebori</name>
    <dbReference type="NCBI Taxonomy" id="1392758"/>
    <lineage>
        <taxon>Bacteria</taxon>
        <taxon>Bacillati</taxon>
        <taxon>Actinomycetota</taxon>
        <taxon>Actinomycetes</taxon>
        <taxon>Micromonosporales</taxon>
        <taxon>Micromonosporaceae</taxon>
        <taxon>Rhizocola</taxon>
    </lineage>
</organism>
<dbReference type="GO" id="GO:0035312">
    <property type="term" value="F:5'-3' DNA exonuclease activity"/>
    <property type="evidence" value="ECO:0007669"/>
    <property type="project" value="TreeGrafter"/>
</dbReference>
<keyword evidence="2" id="KW-1185">Reference proteome</keyword>
<dbReference type="InterPro" id="IPR052018">
    <property type="entry name" value="PHP_domain"/>
</dbReference>
<evidence type="ECO:0000313" key="1">
    <source>
        <dbReference type="EMBL" id="GIH10155.1"/>
    </source>
</evidence>
<dbReference type="AlphaFoldDB" id="A0A8J3QFZ1"/>
<dbReference type="InterPro" id="IPR016195">
    <property type="entry name" value="Pol/histidinol_Pase-like"/>
</dbReference>
<accession>A0A8J3QFZ1</accession>
<comment type="caution">
    <text evidence="1">The sequence shown here is derived from an EMBL/GenBank/DDBJ whole genome shotgun (WGS) entry which is preliminary data.</text>
</comment>